<dbReference type="InterPro" id="IPR013083">
    <property type="entry name" value="Znf_RING/FYVE/PHD"/>
</dbReference>
<evidence type="ECO:0000256" key="6">
    <source>
        <dbReference type="ARBA" id="ARBA00022771"/>
    </source>
</evidence>
<keyword evidence="10" id="KW-1015">Disulfide bond</keyword>
<comment type="caution">
    <text evidence="17">The sequence shown here is derived from an EMBL/GenBank/DDBJ whole genome shotgun (WGS) entry which is preliminary data.</text>
</comment>
<dbReference type="PANTHER" id="PTHR47168:SF5">
    <property type="entry name" value="RING-TYPE DOMAIN-CONTAINING PROTEIN"/>
    <property type="match status" value="1"/>
</dbReference>
<evidence type="ECO:0000256" key="10">
    <source>
        <dbReference type="ARBA" id="ARBA00023157"/>
    </source>
</evidence>
<dbReference type="InterPro" id="IPR051653">
    <property type="entry name" value="E3_ligase_sorting_rcpt"/>
</dbReference>
<dbReference type="SUPFAM" id="SSF57850">
    <property type="entry name" value="RING/U-box"/>
    <property type="match status" value="1"/>
</dbReference>
<dbReference type="PROSITE" id="PS50089">
    <property type="entry name" value="ZF_RING_2"/>
    <property type="match status" value="1"/>
</dbReference>
<accession>A0A565CDG4</accession>
<dbReference type="FunFam" id="3.30.40.10:FF:000388">
    <property type="entry name" value="Putative RING zinc finger domain superfamily protein"/>
    <property type="match status" value="1"/>
</dbReference>
<dbReference type="AlphaFoldDB" id="A0A565CDG4"/>
<dbReference type="InterPro" id="IPR001841">
    <property type="entry name" value="Znf_RING"/>
</dbReference>
<feature type="chain" id="PRO_5021864122" description="RING-type domain-containing protein" evidence="15">
    <location>
        <begin position="21"/>
        <end position="355"/>
    </location>
</feature>
<evidence type="ECO:0000256" key="5">
    <source>
        <dbReference type="ARBA" id="ARBA00022723"/>
    </source>
</evidence>
<evidence type="ECO:0000256" key="11">
    <source>
        <dbReference type="ARBA" id="ARBA00023180"/>
    </source>
</evidence>
<feature type="signal peptide" evidence="15">
    <location>
        <begin position="1"/>
        <end position="20"/>
    </location>
</feature>
<dbReference type="Gene3D" id="3.50.30.30">
    <property type="match status" value="1"/>
</dbReference>
<keyword evidence="7" id="KW-0862">Zinc</keyword>
<evidence type="ECO:0000256" key="2">
    <source>
        <dbReference type="ARBA" id="ARBA00004558"/>
    </source>
</evidence>
<evidence type="ECO:0000313" key="18">
    <source>
        <dbReference type="Proteomes" id="UP000489600"/>
    </source>
</evidence>
<dbReference type="Pfam" id="PF13639">
    <property type="entry name" value="zf-RING_2"/>
    <property type="match status" value="1"/>
</dbReference>
<evidence type="ECO:0000256" key="4">
    <source>
        <dbReference type="ARBA" id="ARBA00022692"/>
    </source>
</evidence>
<dbReference type="Proteomes" id="UP000489600">
    <property type="component" value="Unassembled WGS sequence"/>
</dbReference>
<reference evidence="17" key="1">
    <citation type="submission" date="2019-07" db="EMBL/GenBank/DDBJ databases">
        <authorList>
            <person name="Dittberner H."/>
        </authorList>
    </citation>
    <scope>NUCLEOTIDE SEQUENCE [LARGE SCALE GENOMIC DNA]</scope>
</reference>
<keyword evidence="11" id="KW-0325">Glycoprotein</keyword>
<dbReference type="GO" id="GO:0008270">
    <property type="term" value="F:zinc ion binding"/>
    <property type="evidence" value="ECO:0007669"/>
    <property type="project" value="UniProtKB-KW"/>
</dbReference>
<sequence length="355" mass="39374">MSRSWITILSLLLISQLASAKILLIGNNTFLSFDYVQATFTRIVESSGECGSLYAAEPLDACSDLTNTAEKGSKHRFAYVLIIRGGCSFEEKVRNAQKAGFKAAIVYTDGYDELLWQETHLECIYMACLLQEHLEKYLKGMQVKPGWGFGSSPDWGLHRGQSWLSLSYLYSAYLLFLPLISLSVGIELDVDMCGLYLSGGRGTSGMPRNLIQRIPTEVFSGLLKVGSTSITCTICIDDYCIGDKLRILPCQHKFHAACIDSWLRLWRSFCPVCKRDAKAGNSDPPTSERTSLLSPSLSSSTSVQSLAIAIRQEPLLRSTVLQPYTVPTCHTQDLRNVFPKINIQNKPGPCITMLD</sequence>
<dbReference type="OrthoDB" id="827942at2759"/>
<comment type="subcellular location">
    <subcellularLocation>
        <location evidence="1">Membrane</location>
        <topology evidence="1">Single-pass membrane protein</topology>
    </subcellularLocation>
    <subcellularLocation>
        <location evidence="2">Protein storage vacuole</location>
    </subcellularLocation>
    <subcellularLocation>
        <location evidence="12">Vacuole membrane</location>
    </subcellularLocation>
</comment>
<feature type="compositionally biased region" description="Low complexity" evidence="14">
    <location>
        <begin position="284"/>
        <end position="296"/>
    </location>
</feature>
<evidence type="ECO:0000256" key="8">
    <source>
        <dbReference type="ARBA" id="ARBA00022989"/>
    </source>
</evidence>
<evidence type="ECO:0000256" key="7">
    <source>
        <dbReference type="ARBA" id="ARBA00022833"/>
    </source>
</evidence>
<dbReference type="GO" id="GO:0000326">
    <property type="term" value="C:protein storage vacuole"/>
    <property type="evidence" value="ECO:0007669"/>
    <property type="project" value="UniProtKB-SubCell"/>
</dbReference>
<dbReference type="EMBL" id="CABITT030000007">
    <property type="protein sequence ID" value="VVB11664.1"/>
    <property type="molecule type" value="Genomic_DNA"/>
</dbReference>
<evidence type="ECO:0000256" key="3">
    <source>
        <dbReference type="ARBA" id="ARBA00022554"/>
    </source>
</evidence>
<dbReference type="GO" id="GO:0005774">
    <property type="term" value="C:vacuolar membrane"/>
    <property type="evidence" value="ECO:0007669"/>
    <property type="project" value="UniProtKB-SubCell"/>
</dbReference>
<evidence type="ECO:0000256" key="1">
    <source>
        <dbReference type="ARBA" id="ARBA00004167"/>
    </source>
</evidence>
<feature type="region of interest" description="Disordered" evidence="14">
    <location>
        <begin position="277"/>
        <end position="296"/>
    </location>
</feature>
<evidence type="ECO:0000256" key="9">
    <source>
        <dbReference type="ARBA" id="ARBA00023136"/>
    </source>
</evidence>
<evidence type="ECO:0000313" key="17">
    <source>
        <dbReference type="EMBL" id="VVB11664.1"/>
    </source>
</evidence>
<keyword evidence="9" id="KW-0472">Membrane</keyword>
<dbReference type="SMART" id="SM00184">
    <property type="entry name" value="RING"/>
    <property type="match status" value="1"/>
</dbReference>
<keyword evidence="15" id="KW-0732">Signal</keyword>
<keyword evidence="4" id="KW-0812">Transmembrane</keyword>
<dbReference type="PANTHER" id="PTHR47168">
    <property type="entry name" value="RING ZINC FINGER DOMAIN SUPERFAMILY PROTEIN-RELATED"/>
    <property type="match status" value="1"/>
</dbReference>
<organism evidence="17 18">
    <name type="scientific">Arabis nemorensis</name>
    <dbReference type="NCBI Taxonomy" id="586526"/>
    <lineage>
        <taxon>Eukaryota</taxon>
        <taxon>Viridiplantae</taxon>
        <taxon>Streptophyta</taxon>
        <taxon>Embryophyta</taxon>
        <taxon>Tracheophyta</taxon>
        <taxon>Spermatophyta</taxon>
        <taxon>Magnoliopsida</taxon>
        <taxon>eudicotyledons</taxon>
        <taxon>Gunneridae</taxon>
        <taxon>Pentapetalae</taxon>
        <taxon>rosids</taxon>
        <taxon>malvids</taxon>
        <taxon>Brassicales</taxon>
        <taxon>Brassicaceae</taxon>
        <taxon>Arabideae</taxon>
        <taxon>Arabis</taxon>
    </lineage>
</organism>
<keyword evidence="5" id="KW-0479">Metal-binding</keyword>
<evidence type="ECO:0000256" key="13">
    <source>
        <dbReference type="PROSITE-ProRule" id="PRU00175"/>
    </source>
</evidence>
<keyword evidence="8" id="KW-1133">Transmembrane helix</keyword>
<dbReference type="SUPFAM" id="SSF52025">
    <property type="entry name" value="PA domain"/>
    <property type="match status" value="1"/>
</dbReference>
<evidence type="ECO:0000256" key="14">
    <source>
        <dbReference type="SAM" id="MobiDB-lite"/>
    </source>
</evidence>
<gene>
    <name evidence="17" type="ORF">ANE_LOCUS22108</name>
</gene>
<proteinExistence type="predicted"/>
<dbReference type="Gene3D" id="3.30.40.10">
    <property type="entry name" value="Zinc/RING finger domain, C3HC4 (zinc finger)"/>
    <property type="match status" value="1"/>
</dbReference>
<protein>
    <recommendedName>
        <fullName evidence="16">RING-type domain-containing protein</fullName>
    </recommendedName>
</protein>
<dbReference type="InterPro" id="IPR003137">
    <property type="entry name" value="PA_domain"/>
</dbReference>
<keyword evidence="6 13" id="KW-0863">Zinc-finger</keyword>
<keyword evidence="18" id="KW-1185">Reference proteome</keyword>
<feature type="domain" description="RING-type" evidence="16">
    <location>
        <begin position="232"/>
        <end position="274"/>
    </location>
</feature>
<dbReference type="InterPro" id="IPR046450">
    <property type="entry name" value="PA_dom_sf"/>
</dbReference>
<name>A0A565CDG4_9BRAS</name>
<dbReference type="Pfam" id="PF02225">
    <property type="entry name" value="PA"/>
    <property type="match status" value="1"/>
</dbReference>
<keyword evidence="3" id="KW-0926">Vacuole</keyword>
<evidence type="ECO:0000259" key="16">
    <source>
        <dbReference type="PROSITE" id="PS50089"/>
    </source>
</evidence>
<evidence type="ECO:0000256" key="15">
    <source>
        <dbReference type="SAM" id="SignalP"/>
    </source>
</evidence>
<evidence type="ECO:0000256" key="12">
    <source>
        <dbReference type="ARBA" id="ARBA00037813"/>
    </source>
</evidence>